<dbReference type="RefSeq" id="WP_368848083.1">
    <property type="nucleotide sequence ID" value="NZ_CP194411.1"/>
</dbReference>
<comment type="caution">
    <text evidence="3">The sequence shown here is derived from an EMBL/GenBank/DDBJ whole genome shotgun (WGS) entry which is preliminary data.</text>
</comment>
<keyword evidence="1" id="KW-0732">Signal</keyword>
<proteinExistence type="predicted"/>
<accession>A0ABV3X842</accession>
<name>A0ABV3X842_9FIRM</name>
<dbReference type="SMART" id="SM00869">
    <property type="entry name" value="Autotransporter"/>
    <property type="match status" value="1"/>
</dbReference>
<dbReference type="Gene3D" id="2.40.128.130">
    <property type="entry name" value="Autotransporter beta-domain"/>
    <property type="match status" value="1"/>
</dbReference>
<protein>
    <submittedName>
        <fullName evidence="3">Autotransporter domain-containing protein</fullName>
    </submittedName>
</protein>
<dbReference type="InterPro" id="IPR036709">
    <property type="entry name" value="Autotransporte_beta_dom_sf"/>
</dbReference>
<dbReference type="SUPFAM" id="SSF103515">
    <property type="entry name" value="Autotransporter"/>
    <property type="match status" value="1"/>
</dbReference>
<dbReference type="Proteomes" id="UP001559623">
    <property type="component" value="Unassembled WGS sequence"/>
</dbReference>
<reference evidence="3 4" key="1">
    <citation type="submission" date="2023-04" db="EMBL/GenBank/DDBJ databases">
        <title>Genome Sequence of Selenomonas sputigena ATCC 33150.</title>
        <authorList>
            <person name="Miller D.P."/>
            <person name="Anvari S."/>
            <person name="Polson S.W."/>
            <person name="Macdonald M."/>
            <person name="Mcdowell J.V."/>
        </authorList>
    </citation>
    <scope>NUCLEOTIDE SEQUENCE [LARGE SCALE GENOMIC DNA]</scope>
    <source>
        <strain evidence="3 4">ATCC 33150</strain>
    </source>
</reference>
<keyword evidence="4" id="KW-1185">Reference proteome</keyword>
<evidence type="ECO:0000313" key="3">
    <source>
        <dbReference type="EMBL" id="MEX5286366.1"/>
    </source>
</evidence>
<dbReference type="PROSITE" id="PS51208">
    <property type="entry name" value="AUTOTRANSPORTER"/>
    <property type="match status" value="1"/>
</dbReference>
<evidence type="ECO:0000313" key="4">
    <source>
        <dbReference type="Proteomes" id="UP001559623"/>
    </source>
</evidence>
<feature type="chain" id="PRO_5047537444" evidence="1">
    <location>
        <begin position="29"/>
        <end position="706"/>
    </location>
</feature>
<feature type="domain" description="Autotransporter" evidence="2">
    <location>
        <begin position="441"/>
        <end position="706"/>
    </location>
</feature>
<sequence>MFTKQQKKRYLALAVALTLGGSLWGGTACTEAADAYTIDAGNPTPDAAHSVPDEGRGPGVAAGFTNAAAPLTGNTLTVDGVTHAGVAYGGYNKGSGGVTGNHLIIQNGGGISPYGFVGGYAYGGRAALGGDARGNTVTINGGSAQGVYGGYAKGTGNANGNRVTLTSGTVQDGVYGGCTKGTGNANGNTVIITGGDVVSVYGGYAEGPNNAMVSGNADGNTVDIGAVEVSGDVYGGSSQWGTTNNNTIHLRGTKVRDSVMGGNVWNSTGNTLAIHDFGTQVGRVEQVQNLHFYLPEGTTGNSGNTMLTVNQSQDIRGVHIGVGVAGQRSALQKGDVVSLLKTSNGTLTTDAVLTNDVSGMQGVSLRYKFDLQKRNADELIAIVTDAPMMNEQTKSLVETRAAASALLNGGADLLSGMGVDAAETAAALPDAATADESNAAIESGSYELWAAQGASGERIETGSYVDAKGWNLAVGFAKRDAMDAGKLTYGPFVEYGRGSYDSYLDDGTHGDGSTSYIGGGFMVKWAGADQSYVEASLHAGRIKSDYSGNISGTSTSYDASNSYLAGHIGLGRKFALGGDAALEGYAKYFWSRQDGTSATLATGETYDFGSVTSSRVRLGVRYTKKPAPESEFYAGLAWEYEFDGDATATYQGYATPSPSLKGSSGMLEIGYRFAPKEGSVSYGVNLTGWQGKRKGITGGAHVSWAF</sequence>
<gene>
    <name evidence="3" type="ORF">QCO44_12175</name>
</gene>
<evidence type="ECO:0000256" key="1">
    <source>
        <dbReference type="SAM" id="SignalP"/>
    </source>
</evidence>
<dbReference type="EMBL" id="JARVLH010000014">
    <property type="protein sequence ID" value="MEX5286366.1"/>
    <property type="molecule type" value="Genomic_DNA"/>
</dbReference>
<organism evidence="3 4">
    <name type="scientific">Selenomonas sputigena</name>
    <dbReference type="NCBI Taxonomy" id="69823"/>
    <lineage>
        <taxon>Bacteria</taxon>
        <taxon>Bacillati</taxon>
        <taxon>Bacillota</taxon>
        <taxon>Negativicutes</taxon>
        <taxon>Selenomonadales</taxon>
        <taxon>Selenomonadaceae</taxon>
        <taxon>Selenomonas</taxon>
    </lineage>
</organism>
<dbReference type="PROSITE" id="PS51257">
    <property type="entry name" value="PROKAR_LIPOPROTEIN"/>
    <property type="match status" value="1"/>
</dbReference>
<dbReference type="Pfam" id="PF03797">
    <property type="entry name" value="Autotransporter"/>
    <property type="match status" value="1"/>
</dbReference>
<feature type="signal peptide" evidence="1">
    <location>
        <begin position="1"/>
        <end position="28"/>
    </location>
</feature>
<evidence type="ECO:0000259" key="2">
    <source>
        <dbReference type="PROSITE" id="PS51208"/>
    </source>
</evidence>
<dbReference type="InterPro" id="IPR005546">
    <property type="entry name" value="Autotransporte_beta"/>
</dbReference>